<feature type="domain" description="CIP2A N-terminal" evidence="2">
    <location>
        <begin position="69"/>
        <end position="619"/>
    </location>
</feature>
<dbReference type="KEGG" id="aplc:110981071"/>
<dbReference type="InterPro" id="IPR042510">
    <property type="entry name" value="CIP2A"/>
</dbReference>
<dbReference type="Proteomes" id="UP000694845">
    <property type="component" value="Unplaced"/>
</dbReference>
<gene>
    <name evidence="4" type="primary">LOC110981071</name>
</gene>
<keyword evidence="1" id="KW-0175">Coiled coil</keyword>
<dbReference type="PANTHER" id="PTHR23161:SF2">
    <property type="entry name" value="PROTEIN CIP2A"/>
    <property type="match status" value="1"/>
</dbReference>
<dbReference type="PANTHER" id="PTHR23161">
    <property type="entry name" value="PROTEIN CIP2A"/>
    <property type="match status" value="1"/>
</dbReference>
<protein>
    <submittedName>
        <fullName evidence="4">Protein CIP2A homolog isoform X1</fullName>
    </submittedName>
</protein>
<dbReference type="AlphaFoldDB" id="A0A8B7YMU8"/>
<dbReference type="SUPFAM" id="SSF57997">
    <property type="entry name" value="Tropomyosin"/>
    <property type="match status" value="1"/>
</dbReference>
<dbReference type="InterPro" id="IPR011989">
    <property type="entry name" value="ARM-like"/>
</dbReference>
<dbReference type="RefSeq" id="XP_022093982.1">
    <property type="nucleotide sequence ID" value="XM_022238290.1"/>
</dbReference>
<evidence type="ECO:0000313" key="4">
    <source>
        <dbReference type="RefSeq" id="XP_022093982.1"/>
    </source>
</evidence>
<keyword evidence="3" id="KW-1185">Reference proteome</keyword>
<dbReference type="InterPro" id="IPR016024">
    <property type="entry name" value="ARM-type_fold"/>
</dbReference>
<organism evidence="3 4">
    <name type="scientific">Acanthaster planci</name>
    <name type="common">Crown-of-thorns starfish</name>
    <dbReference type="NCBI Taxonomy" id="133434"/>
    <lineage>
        <taxon>Eukaryota</taxon>
        <taxon>Metazoa</taxon>
        <taxon>Echinodermata</taxon>
        <taxon>Eleutherozoa</taxon>
        <taxon>Asterozoa</taxon>
        <taxon>Asteroidea</taxon>
        <taxon>Valvatacea</taxon>
        <taxon>Valvatida</taxon>
        <taxon>Acanthasteridae</taxon>
        <taxon>Acanthaster</taxon>
    </lineage>
</organism>
<proteinExistence type="predicted"/>
<name>A0A8B7YMU8_ACAPL</name>
<feature type="coiled-coil region" evidence="1">
    <location>
        <begin position="705"/>
        <end position="946"/>
    </location>
</feature>
<dbReference type="Pfam" id="PF21044">
    <property type="entry name" value="CIP2A_N"/>
    <property type="match status" value="1"/>
</dbReference>
<reference evidence="4" key="1">
    <citation type="submission" date="2025-08" db="UniProtKB">
        <authorList>
            <consortium name="RefSeq"/>
        </authorList>
    </citation>
    <scope>IDENTIFICATION</scope>
</reference>
<dbReference type="SUPFAM" id="SSF48371">
    <property type="entry name" value="ARM repeat"/>
    <property type="match status" value="1"/>
</dbReference>
<evidence type="ECO:0000313" key="3">
    <source>
        <dbReference type="Proteomes" id="UP000694845"/>
    </source>
</evidence>
<dbReference type="Gene3D" id="1.25.10.10">
    <property type="entry name" value="Leucine-rich Repeat Variant"/>
    <property type="match status" value="1"/>
</dbReference>
<evidence type="ECO:0000256" key="1">
    <source>
        <dbReference type="SAM" id="Coils"/>
    </source>
</evidence>
<dbReference type="InterPro" id="IPR048701">
    <property type="entry name" value="CIP2A_N"/>
</dbReference>
<sequence length="960" mass="109768">MMGYFLYSSGIYIYRISLNKIDYWRQTKVRKGRWKAVCSISRRNTLTTMEDTAAVKAVVLAANQYHNNQSDSNLVQLQRQLDTLIGICSRGKPLVFFSTKQLLPTECLTCLVDILNEQTTPTELAQRTMVLLFNLAADTEIRETLQTTFNLPVSLASYLRVSMDTVGEQVIIQCVQLLQRVTYNYHIPYLNTTMEDLVRFLISHVQGGENELTMPCLGLLANLCRHNASIQAYIKAMDNLKAFYRTLIHQLSHSSLTVIVFSLSILSNLCLNEELGEKLFSAKNISQTFQLVFNILLNGEGILTRRYAVDVFVDLLKSPKIQRFLIVYEHFPVCLQQVLKLVTNQDAETVNKIFELLLAFCAVTDLRPPICKNLMATPSLQNVDTHHRGSGKLSTSEPFLAVITWASQPVDLHESVSLMAVELLKEVYEEMIDSGLVSQLSPRVDLVLPMALEQLIAPTEMDGPMMKYRCNKLTKIINLLIAICGDSSLRSEVAGILNVQDCFQILEHQFNHNRIGLTMSRTAVDSDWSESGVSTVLHLLDLLLKLRRDIPQMDQRLVKVMQDQRLVPFLAHAITTDQRVSVQTALRLISTASSLPEFPTIVLGESIAANNSYKTEELETLRRPLNVDNPGQHAILSPRRPQTYHYERRGGPVNVAKDGKQMETNIQSLIEKMQSGLDLKDMRASEIMDVYEHKLSSLATKESHLQDLLEAKALALAQADRLIAQYRCRRAQSEAEARKLRSLLQDSEKRSEEYRENLFETKSREQNMTLEIEKLTARNEQLQERLELLEVTHTEQTRNLETVQRALTAQRSEHQALKEMHEVLQRHNETLREQHERATVRLNELEDERDNLQRNLRDKESRLADTSRTLQETQERLAKIDRERDEFEKALDNLRLELQKMESKKKELTLQVSSLEVLCRQHESDLRKKEAAIKQLKTDVEKHAQITQMIHSLTGGNATS</sequence>
<accession>A0A8B7YMU8</accession>
<dbReference type="OrthoDB" id="73401at2759"/>
<evidence type="ECO:0000259" key="2">
    <source>
        <dbReference type="Pfam" id="PF21044"/>
    </source>
</evidence>
<dbReference type="GeneID" id="110981071"/>